<feature type="transmembrane region" description="Helical" evidence="20">
    <location>
        <begin position="720"/>
        <end position="736"/>
    </location>
</feature>
<evidence type="ECO:0000256" key="14">
    <source>
        <dbReference type="ARBA" id="ARBA00052732"/>
    </source>
</evidence>
<feature type="transmembrane region" description="Helical" evidence="20">
    <location>
        <begin position="661"/>
        <end position="681"/>
    </location>
</feature>
<keyword evidence="7 20" id="KW-1133">Transmembrane helix</keyword>
<evidence type="ECO:0000256" key="18">
    <source>
        <dbReference type="ARBA" id="ARBA00093193"/>
    </source>
</evidence>
<comment type="caution">
    <text evidence="21">The sequence shown here is derived from an EMBL/GenBank/DDBJ whole genome shotgun (WGS) entry which is preliminary data.</text>
</comment>
<name>A0A3M6UX14_POCDA</name>
<keyword evidence="4" id="KW-1003">Cell membrane</keyword>
<feature type="transmembrane region" description="Helical" evidence="20">
    <location>
        <begin position="343"/>
        <end position="365"/>
    </location>
</feature>
<evidence type="ECO:0000313" key="22">
    <source>
        <dbReference type="Proteomes" id="UP000275408"/>
    </source>
</evidence>
<accession>A0A3M6UX14</accession>
<keyword evidence="5" id="KW-0597">Phosphoprotein</keyword>
<dbReference type="InterPro" id="IPR002293">
    <property type="entry name" value="AA/rel_permease1"/>
</dbReference>
<comment type="similarity">
    <text evidence="2">Belongs to the amino acid-polyamine-organocation (APC) superfamily.</text>
</comment>
<dbReference type="GO" id="GO:0016324">
    <property type="term" value="C:apical plasma membrane"/>
    <property type="evidence" value="ECO:0007669"/>
    <property type="project" value="UniProtKB-SubCell"/>
</dbReference>
<keyword evidence="9" id="KW-1015">Disulfide bond</keyword>
<feature type="transmembrane region" description="Helical" evidence="20">
    <location>
        <begin position="632"/>
        <end position="649"/>
    </location>
</feature>
<evidence type="ECO:0000256" key="9">
    <source>
        <dbReference type="ARBA" id="ARBA00023157"/>
    </source>
</evidence>
<evidence type="ECO:0000256" key="16">
    <source>
        <dbReference type="ARBA" id="ARBA00079910"/>
    </source>
</evidence>
<keyword evidence="8 20" id="KW-0472">Membrane</keyword>
<evidence type="ECO:0000256" key="13">
    <source>
        <dbReference type="ARBA" id="ARBA00052179"/>
    </source>
</evidence>
<evidence type="ECO:0000256" key="11">
    <source>
        <dbReference type="ARBA" id="ARBA00051814"/>
    </source>
</evidence>
<evidence type="ECO:0000256" key="6">
    <source>
        <dbReference type="ARBA" id="ARBA00022692"/>
    </source>
</evidence>
<evidence type="ECO:0000256" key="10">
    <source>
        <dbReference type="ARBA" id="ARBA00051323"/>
    </source>
</evidence>
<dbReference type="EMBL" id="RCHS01000548">
    <property type="protein sequence ID" value="RMX58064.1"/>
    <property type="molecule type" value="Genomic_DNA"/>
</dbReference>
<sequence length="880" mass="95837">MASKEDEAAAAQPLTSDHDKETNGDALPAVEVNGQVGLKKEVTLLNGIALVVGVIIGSGIFISPKGVLKWTESVGMSLVVWAGCGILALLGSLCYCEMGTMIPKSGAEYSYLYEAFGPLPAFLYSWTLALIIRPSSLSVVALTFARYVSQPFFPDCEISPIPVRKILAATCLALTMFINCASVKWATRIQDSFTFGKLIALAILIVIGLIEVGSGNLQNFKGSFDGTTSNLANIGLAFYSGLWAYDGWNSLNFVTEEMKNPARNYCIQETEMSRSINDSFAGGSQRMVTKDALSVIEVKGQVGLKKEVTLLNGIALVIGVSGVIIGSGTIISPKGGLAWTESVGMSLVVWVGCGILALLGSLCYCKMGTMLPKSGVEYSYLYEAFGPLPAFLYSWTLALIVRPSSLSAMALTFASYVSEPFFPDCEISAIPVKKILAATCLALTMFINCASVKWAMRIQNIFTFGQLIVLSILIVIGLIDVGSGNLHNSEGSFDGTTSNLANMGLAFYSGLWAYNGWNSLNFVTEEMKNPARDLPRALMIGIPLVTIAYLLTNIACIDVVGGHCILSFGAVAMVVGEEKMGPVAWLIPIFVACSTFGCVNGLAFSGARLVFVSARNGHMPKVLAMVHKTCHTPMASIIFLHVIAMIMLVPDSSEFSTLINYFSFSAWLSYFAVITALMYLRWKRPHAKRLCKVWLIVLIGADLAALYLLITLFWQEPKGSAMALIFIALGIPVYFFHSKDACEGCCAASVSPLHSELASYFEEELKRVQDELLCMEGVRSKLECEMLTAVLSALEHERELEGLRQDWCRSDNLYSKAMKRKEDLLALGKGENIDSCLNLLCSDLRCLSAVEEWRKTDEHRVQENRVRRLIAAIREQSLHA</sequence>
<evidence type="ECO:0000256" key="12">
    <source>
        <dbReference type="ARBA" id="ARBA00051835"/>
    </source>
</evidence>
<evidence type="ECO:0000256" key="19">
    <source>
        <dbReference type="SAM" id="MobiDB-lite"/>
    </source>
</evidence>
<dbReference type="Proteomes" id="UP000275408">
    <property type="component" value="Unassembled WGS sequence"/>
</dbReference>
<proteinExistence type="inferred from homology"/>
<evidence type="ECO:0000313" key="21">
    <source>
        <dbReference type="EMBL" id="RMX58064.1"/>
    </source>
</evidence>
<evidence type="ECO:0000256" key="8">
    <source>
        <dbReference type="ARBA" id="ARBA00023136"/>
    </source>
</evidence>
<dbReference type="InterPro" id="IPR050598">
    <property type="entry name" value="AminoAcid_Transporter"/>
</dbReference>
<feature type="transmembrane region" description="Helical" evidence="20">
    <location>
        <begin position="583"/>
        <end position="611"/>
    </location>
</feature>
<evidence type="ECO:0000256" key="4">
    <source>
        <dbReference type="ARBA" id="ARBA00022475"/>
    </source>
</evidence>
<evidence type="ECO:0000256" key="17">
    <source>
        <dbReference type="ARBA" id="ARBA00083296"/>
    </source>
</evidence>
<dbReference type="GO" id="GO:0015179">
    <property type="term" value="F:L-amino acid transmembrane transporter activity"/>
    <property type="evidence" value="ECO:0007669"/>
    <property type="project" value="TreeGrafter"/>
</dbReference>
<feature type="transmembrane region" description="Helical" evidence="20">
    <location>
        <begin position="166"/>
        <end position="187"/>
    </location>
</feature>
<feature type="transmembrane region" description="Helical" evidence="20">
    <location>
        <begin position="309"/>
        <end position="331"/>
    </location>
</feature>
<evidence type="ECO:0000256" key="5">
    <source>
        <dbReference type="ARBA" id="ARBA00022553"/>
    </source>
</evidence>
<comment type="subcellular location">
    <subcellularLocation>
        <location evidence="1">Apical cell membrane</location>
        <topology evidence="1">Multi-pass membrane protein</topology>
    </subcellularLocation>
</comment>
<comment type="catalytic activity">
    <reaction evidence="11">
        <text>L-cystine(out) + L-arginine(in) = L-cystine(in) + L-arginine(out)</text>
        <dbReference type="Rhea" id="RHEA:71075"/>
        <dbReference type="ChEBI" id="CHEBI:32682"/>
        <dbReference type="ChEBI" id="CHEBI:35491"/>
    </reaction>
    <physiologicalReaction direction="left-to-right" evidence="11">
        <dbReference type="Rhea" id="RHEA:71076"/>
    </physiologicalReaction>
</comment>
<comment type="catalytic activity">
    <reaction evidence="10">
        <text>L-lysine(out) + L-arginine(in) = L-lysine(in) + L-arginine(out)</text>
        <dbReference type="Rhea" id="RHEA:70827"/>
        <dbReference type="ChEBI" id="CHEBI:32551"/>
        <dbReference type="ChEBI" id="CHEBI:32682"/>
    </reaction>
    <physiologicalReaction direction="left-to-right" evidence="10">
        <dbReference type="Rhea" id="RHEA:70828"/>
    </physiologicalReaction>
</comment>
<keyword evidence="6 20" id="KW-0812">Transmembrane</keyword>
<dbReference type="PANTHER" id="PTHR11785:SF512">
    <property type="entry name" value="SOBREMESA, ISOFORM B"/>
    <property type="match status" value="1"/>
</dbReference>
<feature type="transmembrane region" description="Helical" evidence="20">
    <location>
        <begin position="499"/>
        <end position="517"/>
    </location>
</feature>
<organism evidence="21 22">
    <name type="scientific">Pocillopora damicornis</name>
    <name type="common">Cauliflower coral</name>
    <name type="synonym">Millepora damicornis</name>
    <dbReference type="NCBI Taxonomy" id="46731"/>
    <lineage>
        <taxon>Eukaryota</taxon>
        <taxon>Metazoa</taxon>
        <taxon>Cnidaria</taxon>
        <taxon>Anthozoa</taxon>
        <taxon>Hexacorallia</taxon>
        <taxon>Scleractinia</taxon>
        <taxon>Astrocoeniina</taxon>
        <taxon>Pocilloporidae</taxon>
        <taxon>Pocillopora</taxon>
    </lineage>
</organism>
<evidence type="ECO:0000256" key="20">
    <source>
        <dbReference type="SAM" id="Phobius"/>
    </source>
</evidence>
<evidence type="ECO:0000256" key="7">
    <source>
        <dbReference type="ARBA" id="ARBA00022989"/>
    </source>
</evidence>
<comment type="catalytic activity">
    <reaction evidence="14">
        <text>L-leucine(out) + L-arginine(in) = L-leucine(in) + L-arginine(out)</text>
        <dbReference type="Rhea" id="RHEA:71059"/>
        <dbReference type="ChEBI" id="CHEBI:32682"/>
        <dbReference type="ChEBI" id="CHEBI:57427"/>
    </reaction>
    <physiologicalReaction direction="left-to-right" evidence="14">
        <dbReference type="Rhea" id="RHEA:71060"/>
    </physiologicalReaction>
</comment>
<dbReference type="OrthoDB" id="5982228at2759"/>
<feature type="transmembrane region" description="Helical" evidence="20">
    <location>
        <begin position="693"/>
        <end position="714"/>
    </location>
</feature>
<comment type="catalytic activity">
    <reaction evidence="12">
        <text>L-histidine(out) + L-arginine(in) = L-histidine(in) + L-arginine(out)</text>
        <dbReference type="Rhea" id="RHEA:71063"/>
        <dbReference type="ChEBI" id="CHEBI:32682"/>
        <dbReference type="ChEBI" id="CHEBI:57595"/>
    </reaction>
    <physiologicalReaction direction="left-to-right" evidence="12">
        <dbReference type="Rhea" id="RHEA:71064"/>
    </physiologicalReaction>
</comment>
<feature type="transmembrane region" description="Helical" evidence="20">
    <location>
        <begin position="461"/>
        <end position="479"/>
    </location>
</feature>
<gene>
    <name evidence="21" type="ORF">pdam_00013416</name>
</gene>
<comment type="catalytic activity">
    <reaction evidence="18">
        <text>L-phenylalanine(out) + L-arginine(in) = L-phenylalanine(in) + L-arginine(out)</text>
        <dbReference type="Rhea" id="RHEA:71067"/>
        <dbReference type="ChEBI" id="CHEBI:32682"/>
        <dbReference type="ChEBI" id="CHEBI:58095"/>
    </reaction>
    <physiologicalReaction direction="left-to-right" evidence="18">
        <dbReference type="Rhea" id="RHEA:71068"/>
    </physiologicalReaction>
</comment>
<dbReference type="Gene3D" id="1.20.1740.10">
    <property type="entry name" value="Amino acid/polyamine transporter I"/>
    <property type="match status" value="2"/>
</dbReference>
<feature type="transmembrane region" description="Helical" evidence="20">
    <location>
        <begin position="74"/>
        <end position="102"/>
    </location>
</feature>
<evidence type="ECO:0000256" key="15">
    <source>
        <dbReference type="ARBA" id="ARBA00074336"/>
    </source>
</evidence>
<keyword evidence="3" id="KW-0813">Transport</keyword>
<feature type="transmembrane region" description="Helical" evidence="20">
    <location>
        <begin position="538"/>
        <end position="571"/>
    </location>
</feature>
<evidence type="ECO:0000256" key="3">
    <source>
        <dbReference type="ARBA" id="ARBA00022448"/>
    </source>
</evidence>
<evidence type="ECO:0000256" key="1">
    <source>
        <dbReference type="ARBA" id="ARBA00004424"/>
    </source>
</evidence>
<feature type="transmembrane region" description="Helical" evidence="20">
    <location>
        <begin position="193"/>
        <end position="212"/>
    </location>
</feature>
<evidence type="ECO:0000256" key="2">
    <source>
        <dbReference type="ARBA" id="ARBA00009523"/>
    </source>
</evidence>
<dbReference type="Pfam" id="PF13520">
    <property type="entry name" value="AA_permease_2"/>
    <property type="match status" value="2"/>
</dbReference>
<comment type="catalytic activity">
    <reaction evidence="13">
        <text>L-cysteine(out) + L-arginine(in) = L-cysteine(in) + L-arginine(out)</text>
        <dbReference type="Rhea" id="RHEA:71071"/>
        <dbReference type="ChEBI" id="CHEBI:32682"/>
        <dbReference type="ChEBI" id="CHEBI:35235"/>
    </reaction>
    <physiologicalReaction direction="left-to-right" evidence="13">
        <dbReference type="Rhea" id="RHEA:71072"/>
    </physiologicalReaction>
</comment>
<dbReference type="PANTHER" id="PTHR11785">
    <property type="entry name" value="AMINO ACID TRANSPORTER"/>
    <property type="match status" value="1"/>
</dbReference>
<dbReference type="STRING" id="46731.A0A3M6UX14"/>
<feature type="transmembrane region" description="Helical" evidence="20">
    <location>
        <begin position="44"/>
        <end position="62"/>
    </location>
</feature>
<feature type="transmembrane region" description="Helical" evidence="20">
    <location>
        <begin position="435"/>
        <end position="454"/>
    </location>
</feature>
<dbReference type="FunFam" id="1.20.1740.10:FF:000056">
    <property type="entry name" value="Y+L amino acid transporter 2"/>
    <property type="match status" value="1"/>
</dbReference>
<dbReference type="FunFam" id="1.20.1740.10:FF:000015">
    <property type="entry name" value="B(0,+)-type amino acid transporter 1"/>
    <property type="match status" value="1"/>
</dbReference>
<reference evidence="21 22" key="1">
    <citation type="journal article" date="2018" name="Sci. Rep.">
        <title>Comparative analysis of the Pocillopora damicornis genome highlights role of immune system in coral evolution.</title>
        <authorList>
            <person name="Cunning R."/>
            <person name="Bay R.A."/>
            <person name="Gillette P."/>
            <person name="Baker A.C."/>
            <person name="Traylor-Knowles N."/>
        </authorList>
    </citation>
    <scope>NUCLEOTIDE SEQUENCE [LARGE SCALE GENOMIC DNA]</scope>
    <source>
        <strain evidence="21">RSMAS</strain>
        <tissue evidence="21">Whole animal</tissue>
    </source>
</reference>
<keyword evidence="22" id="KW-1185">Reference proteome</keyword>
<protein>
    <recommendedName>
        <fullName evidence="15">b(0,+)-type amino acid transporter 1</fullName>
    </recommendedName>
    <alternativeName>
        <fullName evidence="16">Glycoprotein-associated amino acid transporter b0,+AT1</fullName>
    </alternativeName>
    <alternativeName>
        <fullName evidence="17">Solute carrier family 7 member 9</fullName>
    </alternativeName>
</protein>
<feature type="region of interest" description="Disordered" evidence="19">
    <location>
        <begin position="1"/>
        <end position="25"/>
    </location>
</feature>
<dbReference type="AlphaFoldDB" id="A0A3M6UX14"/>